<keyword evidence="1" id="KW-1133">Transmembrane helix</keyword>
<dbReference type="InParanoid" id="A0E920"/>
<organism evidence="2 3">
    <name type="scientific">Paramecium tetraurelia</name>
    <dbReference type="NCBI Taxonomy" id="5888"/>
    <lineage>
        <taxon>Eukaryota</taxon>
        <taxon>Sar</taxon>
        <taxon>Alveolata</taxon>
        <taxon>Ciliophora</taxon>
        <taxon>Intramacronucleata</taxon>
        <taxon>Oligohymenophorea</taxon>
        <taxon>Peniculida</taxon>
        <taxon>Parameciidae</taxon>
        <taxon>Paramecium</taxon>
    </lineage>
</organism>
<evidence type="ECO:0000256" key="1">
    <source>
        <dbReference type="SAM" id="Phobius"/>
    </source>
</evidence>
<dbReference type="RefSeq" id="XP_001459184.1">
    <property type="nucleotide sequence ID" value="XM_001459147.1"/>
</dbReference>
<proteinExistence type="predicted"/>
<dbReference type="EMBL" id="CT868665">
    <property type="protein sequence ID" value="CAK91787.1"/>
    <property type="molecule type" value="Genomic_DNA"/>
</dbReference>
<keyword evidence="1" id="KW-0812">Transmembrane</keyword>
<dbReference type="Proteomes" id="UP000000600">
    <property type="component" value="Unassembled WGS sequence"/>
</dbReference>
<keyword evidence="1" id="KW-0472">Membrane</keyword>
<sequence length="83" mass="9197">MNQQEQAKKYGLWQNVKSGTYLGGMVTGKGSVLTKSRLAIYGFSSIGTVAGSLLYPLMEGQQQDVHLLQLREQGNRSYCFTSF</sequence>
<name>A0E920_PARTE</name>
<evidence type="ECO:0000313" key="3">
    <source>
        <dbReference type="Proteomes" id="UP000000600"/>
    </source>
</evidence>
<dbReference type="KEGG" id="ptm:GSPATT00024518001"/>
<dbReference type="HOGENOM" id="CLU_2547473_0_0_1"/>
<reference evidence="2 3" key="1">
    <citation type="journal article" date="2006" name="Nature">
        <title>Global trends of whole-genome duplications revealed by the ciliate Paramecium tetraurelia.</title>
        <authorList>
            <consortium name="Genoscope"/>
            <person name="Aury J.-M."/>
            <person name="Jaillon O."/>
            <person name="Duret L."/>
            <person name="Noel B."/>
            <person name="Jubin C."/>
            <person name="Porcel B.M."/>
            <person name="Segurens B."/>
            <person name="Daubin V."/>
            <person name="Anthouard V."/>
            <person name="Aiach N."/>
            <person name="Arnaiz O."/>
            <person name="Billaut A."/>
            <person name="Beisson J."/>
            <person name="Blanc I."/>
            <person name="Bouhouche K."/>
            <person name="Camara F."/>
            <person name="Duharcourt S."/>
            <person name="Guigo R."/>
            <person name="Gogendeau D."/>
            <person name="Katinka M."/>
            <person name="Keller A.-M."/>
            <person name="Kissmehl R."/>
            <person name="Klotz C."/>
            <person name="Koll F."/>
            <person name="Le Moue A."/>
            <person name="Lepere C."/>
            <person name="Malinsky S."/>
            <person name="Nowacki M."/>
            <person name="Nowak J.K."/>
            <person name="Plattner H."/>
            <person name="Poulain J."/>
            <person name="Ruiz F."/>
            <person name="Serrano V."/>
            <person name="Zagulski M."/>
            <person name="Dessen P."/>
            <person name="Betermier M."/>
            <person name="Weissenbach J."/>
            <person name="Scarpelli C."/>
            <person name="Schachter V."/>
            <person name="Sperling L."/>
            <person name="Meyer E."/>
            <person name="Cohen J."/>
            <person name="Wincker P."/>
        </authorList>
    </citation>
    <scope>NUCLEOTIDE SEQUENCE [LARGE SCALE GENOMIC DNA]</scope>
    <source>
        <strain evidence="2 3">Stock d4-2</strain>
    </source>
</reference>
<accession>A0E920</accession>
<dbReference type="AlphaFoldDB" id="A0E920"/>
<feature type="transmembrane region" description="Helical" evidence="1">
    <location>
        <begin position="38"/>
        <end position="58"/>
    </location>
</feature>
<gene>
    <name evidence="2" type="ORF">GSPATT00024518001</name>
</gene>
<dbReference type="GeneID" id="5044971"/>
<protein>
    <submittedName>
        <fullName evidence="2">Uncharacterized protein</fullName>
    </submittedName>
</protein>
<keyword evidence="3" id="KW-1185">Reference proteome</keyword>
<evidence type="ECO:0000313" key="2">
    <source>
        <dbReference type="EMBL" id="CAK91787.1"/>
    </source>
</evidence>